<dbReference type="InParanoid" id="A0A0C3CMP7"/>
<name>A0A0C3CMP7_9AGAM</name>
<reference evidence="1 2" key="1">
    <citation type="submission" date="2014-04" db="EMBL/GenBank/DDBJ databases">
        <authorList>
            <consortium name="DOE Joint Genome Institute"/>
            <person name="Kuo A."/>
            <person name="Kohler A."/>
            <person name="Nagy L.G."/>
            <person name="Floudas D."/>
            <person name="Copeland A."/>
            <person name="Barry K.W."/>
            <person name="Cichocki N."/>
            <person name="Veneault-Fourrey C."/>
            <person name="LaButti K."/>
            <person name="Lindquist E.A."/>
            <person name="Lipzen A."/>
            <person name="Lundell T."/>
            <person name="Morin E."/>
            <person name="Murat C."/>
            <person name="Sun H."/>
            <person name="Tunlid A."/>
            <person name="Henrissat B."/>
            <person name="Grigoriev I.V."/>
            <person name="Hibbett D.S."/>
            <person name="Martin F."/>
            <person name="Nordberg H.P."/>
            <person name="Cantor M.N."/>
            <person name="Hua S.X."/>
        </authorList>
    </citation>
    <scope>NUCLEOTIDE SEQUENCE [LARGE SCALE GENOMIC DNA]</scope>
    <source>
        <strain evidence="1 2">Foug A</strain>
    </source>
</reference>
<dbReference type="Gene3D" id="3.60.130.30">
    <property type="match status" value="1"/>
</dbReference>
<dbReference type="OrthoDB" id="3200752at2759"/>
<evidence type="ECO:0000313" key="2">
    <source>
        <dbReference type="Proteomes" id="UP000053989"/>
    </source>
</evidence>
<reference evidence="2" key="2">
    <citation type="submission" date="2015-01" db="EMBL/GenBank/DDBJ databases">
        <title>Evolutionary Origins and Diversification of the Mycorrhizal Mutualists.</title>
        <authorList>
            <consortium name="DOE Joint Genome Institute"/>
            <consortium name="Mycorrhizal Genomics Consortium"/>
            <person name="Kohler A."/>
            <person name="Kuo A."/>
            <person name="Nagy L.G."/>
            <person name="Floudas D."/>
            <person name="Copeland A."/>
            <person name="Barry K.W."/>
            <person name="Cichocki N."/>
            <person name="Veneault-Fourrey C."/>
            <person name="LaButti K."/>
            <person name="Lindquist E.A."/>
            <person name="Lipzen A."/>
            <person name="Lundell T."/>
            <person name="Morin E."/>
            <person name="Murat C."/>
            <person name="Riley R."/>
            <person name="Ohm R."/>
            <person name="Sun H."/>
            <person name="Tunlid A."/>
            <person name="Henrissat B."/>
            <person name="Grigoriev I.V."/>
            <person name="Hibbett D.S."/>
            <person name="Martin F."/>
        </authorList>
    </citation>
    <scope>NUCLEOTIDE SEQUENCE [LARGE SCALE GENOMIC DNA]</scope>
    <source>
        <strain evidence="2">Foug A</strain>
    </source>
</reference>
<dbReference type="AlphaFoldDB" id="A0A0C3CMP7"/>
<feature type="non-terminal residue" evidence="1">
    <location>
        <position position="1"/>
    </location>
</feature>
<organism evidence="1 2">
    <name type="scientific">Scleroderma citrinum Foug A</name>
    <dbReference type="NCBI Taxonomy" id="1036808"/>
    <lineage>
        <taxon>Eukaryota</taxon>
        <taxon>Fungi</taxon>
        <taxon>Dikarya</taxon>
        <taxon>Basidiomycota</taxon>
        <taxon>Agaricomycotina</taxon>
        <taxon>Agaricomycetes</taxon>
        <taxon>Agaricomycetidae</taxon>
        <taxon>Boletales</taxon>
        <taxon>Sclerodermatineae</taxon>
        <taxon>Sclerodermataceae</taxon>
        <taxon>Scleroderma</taxon>
    </lineage>
</organism>
<evidence type="ECO:0000313" key="1">
    <source>
        <dbReference type="EMBL" id="KIM49960.1"/>
    </source>
</evidence>
<keyword evidence="2" id="KW-1185">Reference proteome</keyword>
<proteinExistence type="predicted"/>
<dbReference type="Proteomes" id="UP000053989">
    <property type="component" value="Unassembled WGS sequence"/>
</dbReference>
<dbReference type="EMBL" id="KN822926">
    <property type="protein sequence ID" value="KIM49960.1"/>
    <property type="molecule type" value="Genomic_DNA"/>
</dbReference>
<protein>
    <submittedName>
        <fullName evidence="1">Uncharacterized protein</fullName>
    </submittedName>
</protein>
<gene>
    <name evidence="1" type="ORF">SCLCIDRAFT_146596</name>
</gene>
<dbReference type="HOGENOM" id="CLU_039070_7_2_1"/>
<accession>A0A0C3CMP7</accession>
<dbReference type="STRING" id="1036808.A0A0C3CMP7"/>
<sequence>ANLHLADLGAQLTYQPGTLVFLTGRVLEHAVPEWKGGERVTVAHYMKDLLHDRMRVPCPALPTQQFWWSKFGSGQ</sequence>